<dbReference type="Gene3D" id="3.30.300.30">
    <property type="match status" value="1"/>
</dbReference>
<evidence type="ECO:0000259" key="3">
    <source>
        <dbReference type="Pfam" id="PF13193"/>
    </source>
</evidence>
<dbReference type="Gene3D" id="3.40.50.12780">
    <property type="entry name" value="N-terminal domain of ligase-like"/>
    <property type="match status" value="1"/>
</dbReference>
<name>A0A6J7DI32_9ZZZZ</name>
<dbReference type="EMBL" id="CAFBLP010000012">
    <property type="protein sequence ID" value="CAB4869200.1"/>
    <property type="molecule type" value="Genomic_DNA"/>
</dbReference>
<dbReference type="InterPro" id="IPR045851">
    <property type="entry name" value="AMP-bd_C_sf"/>
</dbReference>
<dbReference type="SUPFAM" id="SSF56801">
    <property type="entry name" value="Acetyl-CoA synthetase-like"/>
    <property type="match status" value="1"/>
</dbReference>
<sequence>MAAGYWRAESLVDIVRANRAAMPNGAAYVEGAESWSWTDADDLSDYWATTLADLGLQRTDRLAVLLPDGATVQIGFLAAEKAGVVAVGIGARAGAKEISHLIRRTGARVLLSGAEHDGVPTVAIVGRLRSEGLQIEHHVVVADDLSQLMVDSLPHGPVTNRDLIDARRFGPNDMSIVNSTSGTTGMPKCVMHNQNRWWYFHQLAQAAADLTPDDNFYSAVPMPFGFGLWTSHFTPAYLGAQVGLMRRFSPTRMLDDIERQRVSVLSCVTTQFIMMMNAADSAHRDLSSLRVLFTGGEAVPYDRAAEFEDRFGASVLQFYGSNETGALSRTTLADSREARFGTAGRIIPEMNVIMLDPHRERIPTVGTRGQPACIGPATSLGYWDDDAANTELFTEDGWMLMGDMVEIDDDHYLSVVGRVGDFIIRGGKNISAPAVEAEVATHPSIALVAAVPDPDPVLGERVGLYVTLKPGSLLTLDELVSYLRERGMSKDSLPERLTILDELPMSSGGKVAKGALRLRASTT</sequence>
<proteinExistence type="predicted"/>
<dbReference type="AlphaFoldDB" id="A0A6J7DI32"/>
<dbReference type="PANTHER" id="PTHR43352">
    <property type="entry name" value="ACETYL-COA SYNTHETASE"/>
    <property type="match status" value="1"/>
</dbReference>
<accession>A0A6J7DI32</accession>
<evidence type="ECO:0000313" key="4">
    <source>
        <dbReference type="EMBL" id="CAB4869200.1"/>
    </source>
</evidence>
<dbReference type="GO" id="GO:0016878">
    <property type="term" value="F:acid-thiol ligase activity"/>
    <property type="evidence" value="ECO:0007669"/>
    <property type="project" value="TreeGrafter"/>
</dbReference>
<protein>
    <submittedName>
        <fullName evidence="4">Unannotated protein</fullName>
    </submittedName>
</protein>
<dbReference type="Pfam" id="PF00501">
    <property type="entry name" value="AMP-binding"/>
    <property type="match status" value="1"/>
</dbReference>
<dbReference type="InterPro" id="IPR025110">
    <property type="entry name" value="AMP-bd_C"/>
</dbReference>
<dbReference type="InterPro" id="IPR000873">
    <property type="entry name" value="AMP-dep_synth/lig_dom"/>
</dbReference>
<evidence type="ECO:0000256" key="1">
    <source>
        <dbReference type="ARBA" id="ARBA00022598"/>
    </source>
</evidence>
<feature type="domain" description="AMP-dependent synthetase/ligase" evidence="2">
    <location>
        <begin position="20"/>
        <end position="383"/>
    </location>
</feature>
<dbReference type="CDD" id="cd04433">
    <property type="entry name" value="AFD_class_I"/>
    <property type="match status" value="1"/>
</dbReference>
<reference evidence="4" key="1">
    <citation type="submission" date="2020-05" db="EMBL/GenBank/DDBJ databases">
        <authorList>
            <person name="Chiriac C."/>
            <person name="Salcher M."/>
            <person name="Ghai R."/>
            <person name="Kavagutti S V."/>
        </authorList>
    </citation>
    <scope>NUCLEOTIDE SEQUENCE</scope>
</reference>
<dbReference type="PANTHER" id="PTHR43352:SF1">
    <property type="entry name" value="ANTHRANILATE--COA LIGASE"/>
    <property type="match status" value="1"/>
</dbReference>
<feature type="domain" description="AMP-binding enzyme C-terminal" evidence="3">
    <location>
        <begin position="435"/>
        <end position="510"/>
    </location>
</feature>
<organism evidence="4">
    <name type="scientific">freshwater metagenome</name>
    <dbReference type="NCBI Taxonomy" id="449393"/>
    <lineage>
        <taxon>unclassified sequences</taxon>
        <taxon>metagenomes</taxon>
        <taxon>ecological metagenomes</taxon>
    </lineage>
</organism>
<evidence type="ECO:0000259" key="2">
    <source>
        <dbReference type="Pfam" id="PF00501"/>
    </source>
</evidence>
<dbReference type="Pfam" id="PF13193">
    <property type="entry name" value="AMP-binding_C"/>
    <property type="match status" value="1"/>
</dbReference>
<dbReference type="GO" id="GO:0044550">
    <property type="term" value="P:secondary metabolite biosynthetic process"/>
    <property type="evidence" value="ECO:0007669"/>
    <property type="project" value="TreeGrafter"/>
</dbReference>
<keyword evidence="1" id="KW-0436">Ligase</keyword>
<gene>
    <name evidence="4" type="ORF">UFOPK3376_00717</name>
</gene>
<dbReference type="InterPro" id="IPR042099">
    <property type="entry name" value="ANL_N_sf"/>
</dbReference>